<sequence>MNSAVSNSEAALPRVTLMMLAVMCGLSVASAYYVQPLLPTIGRAFHISDASIGILPMLTQIGIAFGIVLFVPLGDIVDERKLIVALALAQVLALVLIGASQSVGMLRGSSALLGLTTVTPYLLPPFAAKLTPADQRGHVTGIIARGLFGGVLLARTASGYVGYYVSWNAIYWFAALGMLGMSVLFYRMTRGTRPNTQLTYRGLLGSLWPVFMQQRDVRRAMLSQGLLFGAFNVLWVTLAFYLESPLFRLPSYVAGLFGVIGLGGTLAAPLVGKLADRRGPIFAVRLGTGIMLAAWLVFVLLSHALWGLVIGVILLDLGGTASHVSNQARIYRLGREIGSRVTTLYMLGAFAGAAVFSPLSTVVWAHWAWLGVCALGGGATIIAFAVCWLPDRQRTPHASSVRQDAR</sequence>
<dbReference type="InterPro" id="IPR020846">
    <property type="entry name" value="MFS_dom"/>
</dbReference>
<feature type="transmembrane region" description="Helical" evidence="4">
    <location>
        <begin position="344"/>
        <end position="361"/>
    </location>
</feature>
<feature type="transmembrane region" description="Helical" evidence="4">
    <location>
        <begin position="367"/>
        <end position="389"/>
    </location>
</feature>
<dbReference type="CDD" id="cd17324">
    <property type="entry name" value="MFS_NepI_like"/>
    <property type="match status" value="1"/>
</dbReference>
<evidence type="ECO:0000313" key="7">
    <source>
        <dbReference type="Proteomes" id="UP000494329"/>
    </source>
</evidence>
<evidence type="ECO:0000313" key="6">
    <source>
        <dbReference type="EMBL" id="CAB3748787.1"/>
    </source>
</evidence>
<reference evidence="6 7" key="1">
    <citation type="submission" date="2020-04" db="EMBL/GenBank/DDBJ databases">
        <authorList>
            <person name="De Canck E."/>
        </authorList>
    </citation>
    <scope>NUCLEOTIDE SEQUENCE [LARGE SCALE GENOMIC DNA]</scope>
    <source>
        <strain evidence="6 7">LMG 29739</strain>
    </source>
</reference>
<keyword evidence="3 4" id="KW-0472">Membrane</keyword>
<dbReference type="Gene3D" id="1.20.1250.20">
    <property type="entry name" value="MFS general substrate transporter like domains"/>
    <property type="match status" value="1"/>
</dbReference>
<evidence type="ECO:0000256" key="3">
    <source>
        <dbReference type="ARBA" id="ARBA00023136"/>
    </source>
</evidence>
<feature type="transmembrane region" description="Helical" evidence="4">
    <location>
        <begin position="169"/>
        <end position="186"/>
    </location>
</feature>
<feature type="transmembrane region" description="Helical" evidence="4">
    <location>
        <begin position="82"/>
        <end position="99"/>
    </location>
</feature>
<gene>
    <name evidence="6" type="ORF">LMG29739_00592</name>
</gene>
<organism evidence="6 7">
    <name type="scientific">Paraburkholderia solisilvae</name>
    <dbReference type="NCBI Taxonomy" id="624376"/>
    <lineage>
        <taxon>Bacteria</taxon>
        <taxon>Pseudomonadati</taxon>
        <taxon>Pseudomonadota</taxon>
        <taxon>Betaproteobacteria</taxon>
        <taxon>Burkholderiales</taxon>
        <taxon>Burkholderiaceae</taxon>
        <taxon>Paraburkholderia</taxon>
    </lineage>
</organism>
<feature type="transmembrane region" description="Helical" evidence="4">
    <location>
        <begin position="12"/>
        <end position="34"/>
    </location>
</feature>
<dbReference type="SUPFAM" id="SSF103473">
    <property type="entry name" value="MFS general substrate transporter"/>
    <property type="match status" value="1"/>
</dbReference>
<dbReference type="Pfam" id="PF07690">
    <property type="entry name" value="MFS_1"/>
    <property type="match status" value="1"/>
</dbReference>
<feature type="transmembrane region" description="Helical" evidence="4">
    <location>
        <begin position="54"/>
        <end position="73"/>
    </location>
</feature>
<dbReference type="GO" id="GO:0022857">
    <property type="term" value="F:transmembrane transporter activity"/>
    <property type="evidence" value="ECO:0007669"/>
    <property type="project" value="InterPro"/>
</dbReference>
<dbReference type="PANTHER" id="PTHR42910">
    <property type="entry name" value="TRANSPORTER SCO4007-RELATED"/>
    <property type="match status" value="1"/>
</dbReference>
<evidence type="ECO:0000259" key="5">
    <source>
        <dbReference type="PROSITE" id="PS50850"/>
    </source>
</evidence>
<dbReference type="EMBL" id="CADIKF010000003">
    <property type="protein sequence ID" value="CAB3748787.1"/>
    <property type="molecule type" value="Genomic_DNA"/>
</dbReference>
<dbReference type="PROSITE" id="PS50850">
    <property type="entry name" value="MFS"/>
    <property type="match status" value="1"/>
</dbReference>
<proteinExistence type="predicted"/>
<evidence type="ECO:0000256" key="4">
    <source>
        <dbReference type="SAM" id="Phobius"/>
    </source>
</evidence>
<feature type="transmembrane region" description="Helical" evidence="4">
    <location>
        <begin position="304"/>
        <end position="324"/>
    </location>
</feature>
<dbReference type="InterPro" id="IPR011701">
    <property type="entry name" value="MFS"/>
</dbReference>
<evidence type="ECO:0000256" key="1">
    <source>
        <dbReference type="ARBA" id="ARBA00022692"/>
    </source>
</evidence>
<feature type="transmembrane region" description="Helical" evidence="4">
    <location>
        <begin position="253"/>
        <end position="272"/>
    </location>
</feature>
<keyword evidence="1 4" id="KW-0812">Transmembrane</keyword>
<protein>
    <submittedName>
        <fullName evidence="6">Putative transporter</fullName>
    </submittedName>
</protein>
<feature type="domain" description="Major facilitator superfamily (MFS) profile" evidence="5">
    <location>
        <begin position="16"/>
        <end position="395"/>
    </location>
</feature>
<name>A0A6J5D5T3_9BURK</name>
<dbReference type="AlphaFoldDB" id="A0A6J5D5T3"/>
<keyword evidence="2 4" id="KW-1133">Transmembrane helix</keyword>
<dbReference type="InterPro" id="IPR036259">
    <property type="entry name" value="MFS_trans_sf"/>
</dbReference>
<dbReference type="Proteomes" id="UP000494329">
    <property type="component" value="Unassembled WGS sequence"/>
</dbReference>
<feature type="transmembrane region" description="Helical" evidence="4">
    <location>
        <begin position="111"/>
        <end position="130"/>
    </location>
</feature>
<dbReference type="RefSeq" id="WP_175109272.1">
    <property type="nucleotide sequence ID" value="NZ_CADIKF010000003.1"/>
</dbReference>
<dbReference type="PANTHER" id="PTHR42910:SF1">
    <property type="entry name" value="MAJOR FACILITATOR SUPERFAMILY (MFS) PROFILE DOMAIN-CONTAINING PROTEIN"/>
    <property type="match status" value="1"/>
</dbReference>
<evidence type="ECO:0000256" key="2">
    <source>
        <dbReference type="ARBA" id="ARBA00022989"/>
    </source>
</evidence>
<accession>A0A6J5D5T3</accession>
<keyword evidence="7" id="KW-1185">Reference proteome</keyword>
<feature type="transmembrane region" description="Helical" evidence="4">
    <location>
        <begin position="279"/>
        <end position="298"/>
    </location>
</feature>
<feature type="transmembrane region" description="Helical" evidence="4">
    <location>
        <begin position="221"/>
        <end position="241"/>
    </location>
</feature>